<organism evidence="1 2">
    <name type="scientific">Chromatocurvus halotolerans</name>
    <dbReference type="NCBI Taxonomy" id="1132028"/>
    <lineage>
        <taxon>Bacteria</taxon>
        <taxon>Pseudomonadati</taxon>
        <taxon>Pseudomonadota</taxon>
        <taxon>Gammaproteobacteria</taxon>
        <taxon>Cellvibrionales</taxon>
        <taxon>Halieaceae</taxon>
        <taxon>Chromatocurvus</taxon>
    </lineage>
</organism>
<evidence type="ECO:0000313" key="2">
    <source>
        <dbReference type="Proteomes" id="UP000294980"/>
    </source>
</evidence>
<comment type="caution">
    <text evidence="1">The sequence shown here is derived from an EMBL/GenBank/DDBJ whole genome shotgun (WGS) entry which is preliminary data.</text>
</comment>
<dbReference type="EMBL" id="SLWX01000012">
    <property type="protein sequence ID" value="TCO74668.1"/>
    <property type="molecule type" value="Genomic_DNA"/>
</dbReference>
<dbReference type="Proteomes" id="UP000294980">
    <property type="component" value="Unassembled WGS sequence"/>
</dbReference>
<dbReference type="RefSeq" id="WP_131917656.1">
    <property type="nucleotide sequence ID" value="NZ_QQSW01000015.1"/>
</dbReference>
<dbReference type="OrthoDB" id="5737974at2"/>
<reference evidence="1 2" key="1">
    <citation type="submission" date="2019-03" db="EMBL/GenBank/DDBJ databases">
        <title>Genomic Encyclopedia of Type Strains, Phase IV (KMG-IV): sequencing the most valuable type-strain genomes for metagenomic binning, comparative biology and taxonomic classification.</title>
        <authorList>
            <person name="Goeker M."/>
        </authorList>
    </citation>
    <scope>NUCLEOTIDE SEQUENCE [LARGE SCALE GENOMIC DNA]</scope>
    <source>
        <strain evidence="1 2">DSM 23344</strain>
    </source>
</reference>
<keyword evidence="2" id="KW-1185">Reference proteome</keyword>
<gene>
    <name evidence="1" type="ORF">EV688_11227</name>
</gene>
<dbReference type="AlphaFoldDB" id="A0A4R2KWQ9"/>
<proteinExistence type="predicted"/>
<evidence type="ECO:0000313" key="1">
    <source>
        <dbReference type="EMBL" id="TCO74668.1"/>
    </source>
</evidence>
<sequence>MTDASRLDAEVAKRWQDMLAAVAAGDDIPPGLRWRTEGMMETLVLLGVRSADELQQAMADAYRQSLDRSLEDDLGADWPCCHPFPEIPFFMRRAPVHRGGHD</sequence>
<protein>
    <submittedName>
        <fullName evidence="1">Uncharacterized protein</fullName>
    </submittedName>
</protein>
<accession>A0A4R2KWQ9</accession>
<name>A0A4R2KWQ9_9GAMM</name>